<evidence type="ECO:0000313" key="3">
    <source>
        <dbReference type="EMBL" id="SVC17792.1"/>
    </source>
</evidence>
<feature type="domain" description="AB hydrolase-1" evidence="2">
    <location>
        <begin position="28"/>
        <end position="129"/>
    </location>
</feature>
<dbReference type="InterPro" id="IPR029058">
    <property type="entry name" value="AB_hydrolase_fold"/>
</dbReference>
<dbReference type="PANTHER" id="PTHR43798:SF31">
    <property type="entry name" value="AB HYDROLASE SUPERFAMILY PROTEIN YCLE"/>
    <property type="match status" value="1"/>
</dbReference>
<dbReference type="GO" id="GO:0016020">
    <property type="term" value="C:membrane"/>
    <property type="evidence" value="ECO:0007669"/>
    <property type="project" value="TreeGrafter"/>
</dbReference>
<protein>
    <recommendedName>
        <fullName evidence="2">AB hydrolase-1 domain-containing protein</fullName>
    </recommendedName>
</protein>
<reference evidence="3" key="1">
    <citation type="submission" date="2018-05" db="EMBL/GenBank/DDBJ databases">
        <authorList>
            <person name="Lanie J.A."/>
            <person name="Ng W.-L."/>
            <person name="Kazmierczak K.M."/>
            <person name="Andrzejewski T.M."/>
            <person name="Davidsen T.M."/>
            <person name="Wayne K.J."/>
            <person name="Tettelin H."/>
            <person name="Glass J.I."/>
            <person name="Rusch D."/>
            <person name="Podicherti R."/>
            <person name="Tsui H.-C.T."/>
            <person name="Winkler M.E."/>
        </authorList>
    </citation>
    <scope>NUCLEOTIDE SEQUENCE</scope>
</reference>
<keyword evidence="1" id="KW-0378">Hydrolase</keyword>
<dbReference type="Pfam" id="PF00561">
    <property type="entry name" value="Abhydrolase_1"/>
    <property type="match status" value="1"/>
</dbReference>
<gene>
    <name evidence="3" type="ORF">METZ01_LOCUS270646</name>
</gene>
<dbReference type="InterPro" id="IPR050266">
    <property type="entry name" value="AB_hydrolase_sf"/>
</dbReference>
<sequence>MSQMPSQQSAFINGLNLAYYEWGNPGTPSLICLHSHTNSAASWREFAEYASSRYHVYAIDQRGHGNSEWASNGYAREKFVQDLSEFIEQKKLADVSLVGCSMGGWHSILYTHLNPKIVNKIVMVDIAPEPSQERL</sequence>
<dbReference type="Gene3D" id="3.40.50.1820">
    <property type="entry name" value="alpha/beta hydrolase"/>
    <property type="match status" value="1"/>
</dbReference>
<evidence type="ECO:0000256" key="1">
    <source>
        <dbReference type="ARBA" id="ARBA00022801"/>
    </source>
</evidence>
<dbReference type="EMBL" id="UINC01077562">
    <property type="protein sequence ID" value="SVC17792.1"/>
    <property type="molecule type" value="Genomic_DNA"/>
</dbReference>
<feature type="non-terminal residue" evidence="3">
    <location>
        <position position="135"/>
    </location>
</feature>
<dbReference type="PANTHER" id="PTHR43798">
    <property type="entry name" value="MONOACYLGLYCEROL LIPASE"/>
    <property type="match status" value="1"/>
</dbReference>
<organism evidence="3">
    <name type="scientific">marine metagenome</name>
    <dbReference type="NCBI Taxonomy" id="408172"/>
    <lineage>
        <taxon>unclassified sequences</taxon>
        <taxon>metagenomes</taxon>
        <taxon>ecological metagenomes</taxon>
    </lineage>
</organism>
<dbReference type="InterPro" id="IPR000073">
    <property type="entry name" value="AB_hydrolase_1"/>
</dbReference>
<proteinExistence type="predicted"/>
<evidence type="ECO:0000259" key="2">
    <source>
        <dbReference type="Pfam" id="PF00561"/>
    </source>
</evidence>
<accession>A0A382K2V0</accession>
<name>A0A382K2V0_9ZZZZ</name>
<dbReference type="SUPFAM" id="SSF53474">
    <property type="entry name" value="alpha/beta-Hydrolases"/>
    <property type="match status" value="1"/>
</dbReference>
<dbReference type="AlphaFoldDB" id="A0A382K2V0"/>
<dbReference type="GO" id="GO:0016787">
    <property type="term" value="F:hydrolase activity"/>
    <property type="evidence" value="ECO:0007669"/>
    <property type="project" value="UniProtKB-KW"/>
</dbReference>